<comment type="caution">
    <text evidence="1">The sequence shown here is derived from an EMBL/GenBank/DDBJ whole genome shotgun (WGS) entry which is preliminary data.</text>
</comment>
<organism evidence="1 2">
    <name type="scientific">Sporosarcina psychrophila</name>
    <name type="common">Bacillus psychrophilus</name>
    <dbReference type="NCBI Taxonomy" id="1476"/>
    <lineage>
        <taxon>Bacteria</taxon>
        <taxon>Bacillati</taxon>
        <taxon>Bacillota</taxon>
        <taxon>Bacilli</taxon>
        <taxon>Bacillales</taxon>
        <taxon>Caryophanaceae</taxon>
        <taxon>Sporosarcina</taxon>
    </lineage>
</organism>
<protein>
    <submittedName>
        <fullName evidence="1">Uncharacterized protein</fullName>
    </submittedName>
</protein>
<sequence>MLDQINNLRVTDGEIEDVLNMEKGCRVVGEVLYYLNLDWTNKNFKYEQDHLHPDNRFSEGKPVSVSMEDWRIWRGLRNRLPNLHFCFNGEGTDGPCYKMNFSPVVVPVY</sequence>
<dbReference type="Proteomes" id="UP001549104">
    <property type="component" value="Unassembled WGS sequence"/>
</dbReference>
<accession>A0ABV2K5C7</accession>
<dbReference type="EMBL" id="JBEPME010000001">
    <property type="protein sequence ID" value="MET3656271.1"/>
    <property type="molecule type" value="Genomic_DNA"/>
</dbReference>
<keyword evidence="2" id="KW-1185">Reference proteome</keyword>
<reference evidence="1 2" key="1">
    <citation type="submission" date="2024-06" db="EMBL/GenBank/DDBJ databases">
        <title>Sorghum-associated microbial communities from plants grown in Nebraska, USA.</title>
        <authorList>
            <person name="Schachtman D."/>
        </authorList>
    </citation>
    <scope>NUCLEOTIDE SEQUENCE [LARGE SCALE GENOMIC DNA]</scope>
    <source>
        <strain evidence="1 2">1288</strain>
    </source>
</reference>
<proteinExistence type="predicted"/>
<name>A0ABV2K5C7_SPOPS</name>
<evidence type="ECO:0000313" key="2">
    <source>
        <dbReference type="Proteomes" id="UP001549104"/>
    </source>
</evidence>
<evidence type="ECO:0000313" key="1">
    <source>
        <dbReference type="EMBL" id="MET3656271.1"/>
    </source>
</evidence>
<gene>
    <name evidence="1" type="ORF">ABIC55_001355</name>
</gene>